<evidence type="ECO:0000259" key="6">
    <source>
        <dbReference type="Pfam" id="PF09734"/>
    </source>
</evidence>
<dbReference type="Pfam" id="PF09734">
    <property type="entry name" value="Tau95"/>
    <property type="match status" value="1"/>
</dbReference>
<dbReference type="InterPro" id="IPR042536">
    <property type="entry name" value="TFIIIC_tauA_Sfc1"/>
</dbReference>
<evidence type="ECO:0000256" key="5">
    <source>
        <dbReference type="SAM" id="MobiDB-lite"/>
    </source>
</evidence>
<evidence type="ECO:0000313" key="9">
    <source>
        <dbReference type="Proteomes" id="UP000019384"/>
    </source>
</evidence>
<dbReference type="Gene3D" id="3.30.200.160">
    <property type="entry name" value="TFIIIC, subcomplex tauA, subunit Sfc1, barrel domain"/>
    <property type="match status" value="1"/>
</dbReference>
<name>W6MFH3_9ASCO</name>
<evidence type="ECO:0000313" key="8">
    <source>
        <dbReference type="EMBL" id="CDK24078.1"/>
    </source>
</evidence>
<gene>
    <name evidence="8" type="ORF">KUCA_T00000038001</name>
</gene>
<dbReference type="GO" id="GO:0006384">
    <property type="term" value="P:transcription initiation at RNA polymerase III promoter"/>
    <property type="evidence" value="ECO:0007669"/>
    <property type="project" value="InterPro"/>
</dbReference>
<keyword evidence="3" id="KW-0804">Transcription</keyword>
<dbReference type="Pfam" id="PF17682">
    <property type="entry name" value="Tau95_N"/>
    <property type="match status" value="1"/>
</dbReference>
<dbReference type="STRING" id="1382522.W6MFH3"/>
<feature type="domain" description="Transcription factor IIIC subunit 5 HTH" evidence="6">
    <location>
        <begin position="172"/>
        <end position="341"/>
    </location>
</feature>
<feature type="domain" description="Transcription factor IIIC subunit Tfc1/Sfc1 triple barrel" evidence="7">
    <location>
        <begin position="18"/>
        <end position="128"/>
    </location>
</feature>
<evidence type="ECO:0000256" key="1">
    <source>
        <dbReference type="ARBA" id="ARBA00004123"/>
    </source>
</evidence>
<reference evidence="8" key="2">
    <citation type="submission" date="2014-02" db="EMBL/GenBank/DDBJ databases">
        <title>Complete DNA sequence of /Kuraishia capsulata/ illustrates novel genomic features among budding yeasts (/Saccharomycotina/).</title>
        <authorList>
            <person name="Morales L."/>
            <person name="Noel B."/>
            <person name="Porcel B."/>
            <person name="Marcet-Houben M."/>
            <person name="Hullo M-F."/>
            <person name="Sacerdot C."/>
            <person name="Tekaia F."/>
            <person name="Leh-Louis V."/>
            <person name="Despons L."/>
            <person name="Khanna V."/>
            <person name="Aury J-M."/>
            <person name="Barbe V."/>
            <person name="Couloux A."/>
            <person name="Labadie K."/>
            <person name="Pelletier E."/>
            <person name="Souciet J-L."/>
            <person name="Boekhout T."/>
            <person name="Gabaldon T."/>
            <person name="Wincker P."/>
            <person name="Dujon B."/>
        </authorList>
    </citation>
    <scope>NUCLEOTIDE SEQUENCE</scope>
    <source>
        <strain evidence="8">CBS 1993</strain>
    </source>
</reference>
<keyword evidence="2" id="KW-0238">DNA-binding</keyword>
<feature type="compositionally biased region" description="Acidic residues" evidence="5">
    <location>
        <begin position="472"/>
        <end position="494"/>
    </location>
</feature>
<feature type="region of interest" description="Disordered" evidence="5">
    <location>
        <begin position="458"/>
        <end position="501"/>
    </location>
</feature>
<sequence length="541" mass="61654">MTTPEAKKLNLDVPKYASVEFPLVVKNVDRAIEMIGGEDSISRSLLGSSQIQLKMRPEDPFEHPIHSACLNTENILLEVKVPKSVLRKHADLSSALHECQRNGIKYKVGVAAILNKSFRFRELSDFQIVTKNSKFADEFEKSLLNGDLEEIKQFSAGLDHYTQPFPDESLDLPPPPRFARTNVPFSYQYMGNPVTSYINEHGEIAVTSKRQRAKLWTIFIDWDDPVPVDCNDELKNQKLAAEQEVRLLRESGNERLLQSSNSNFLLESISLLNDLFQLKPIWLRRHLHWIFPKHLRGILKSALPFVAYSSRKGPWRQSYVRFGYDPRTDPNAVNYQVESFRILGVSTDEVRLDPDIQLAEDNLVVPLTLQSSGQNLPRQFIFDGESTPGTTSFHLGDILDPDIRSIIETGKSTVCTESSGWLTWPAICLLQSVMRYKINCLFKNEPIVPSKLEKIKNKPVYPEQRTEKGSDESEDAENDNDEDDDEDDEDDEEPAVLNSQAKHDVFTRLRLFNPEAYQELSKLSGFLKQEDLMDLASPGLE</sequence>
<comment type="subcellular location">
    <subcellularLocation>
        <location evidence="1">Nucleus</location>
    </subcellularLocation>
</comment>
<dbReference type="GO" id="GO:0001002">
    <property type="term" value="F:RNA polymerase III type 1 promoter sequence-specific DNA binding"/>
    <property type="evidence" value="ECO:0007669"/>
    <property type="project" value="TreeGrafter"/>
</dbReference>
<evidence type="ECO:0000259" key="7">
    <source>
        <dbReference type="Pfam" id="PF17682"/>
    </source>
</evidence>
<dbReference type="GO" id="GO:0005634">
    <property type="term" value="C:nucleus"/>
    <property type="evidence" value="ECO:0007669"/>
    <property type="project" value="UniProtKB-SubCell"/>
</dbReference>
<organism evidence="8 9">
    <name type="scientific">Kuraishia capsulata CBS 1993</name>
    <dbReference type="NCBI Taxonomy" id="1382522"/>
    <lineage>
        <taxon>Eukaryota</taxon>
        <taxon>Fungi</taxon>
        <taxon>Dikarya</taxon>
        <taxon>Ascomycota</taxon>
        <taxon>Saccharomycotina</taxon>
        <taxon>Pichiomycetes</taxon>
        <taxon>Pichiales</taxon>
        <taxon>Pichiaceae</taxon>
        <taxon>Kuraishia</taxon>
    </lineage>
</organism>
<dbReference type="HOGENOM" id="CLU_020038_0_0_1"/>
<evidence type="ECO:0000256" key="3">
    <source>
        <dbReference type="ARBA" id="ARBA00023163"/>
    </source>
</evidence>
<dbReference type="RefSeq" id="XP_022456096.1">
    <property type="nucleotide sequence ID" value="XM_022604537.1"/>
</dbReference>
<evidence type="ECO:0000256" key="2">
    <source>
        <dbReference type="ARBA" id="ARBA00023125"/>
    </source>
</evidence>
<dbReference type="InterPro" id="IPR041499">
    <property type="entry name" value="Tfc1/Sfc1_N"/>
</dbReference>
<dbReference type="Proteomes" id="UP000019384">
    <property type="component" value="Unassembled WGS sequence"/>
</dbReference>
<keyword evidence="9" id="KW-1185">Reference proteome</keyword>
<dbReference type="InterPro" id="IPR019136">
    <property type="entry name" value="TF_IIIC_su-5_HTH"/>
</dbReference>
<accession>W6MFH3</accession>
<protein>
    <recommendedName>
        <fullName evidence="10">Transcription factor IIIC subunit 5 HTH domain-containing protein</fullName>
    </recommendedName>
</protein>
<dbReference type="AlphaFoldDB" id="W6MFH3"/>
<evidence type="ECO:0008006" key="10">
    <source>
        <dbReference type="Google" id="ProtNLM"/>
    </source>
</evidence>
<dbReference type="PANTHER" id="PTHR13230">
    <property type="entry name" value="GENERAL TRANSCRIPTION FACTOR IIIC, POLYPEPTIDE 5"/>
    <property type="match status" value="1"/>
</dbReference>
<proteinExistence type="predicted"/>
<reference evidence="8" key="1">
    <citation type="submission" date="2013-12" db="EMBL/GenBank/DDBJ databases">
        <authorList>
            <person name="Genoscope - CEA"/>
        </authorList>
    </citation>
    <scope>NUCLEOTIDE SEQUENCE</scope>
    <source>
        <strain evidence="8">CBS 1993</strain>
    </source>
</reference>
<dbReference type="EMBL" id="HG793125">
    <property type="protein sequence ID" value="CDK24078.1"/>
    <property type="molecule type" value="Genomic_DNA"/>
</dbReference>
<dbReference type="OrthoDB" id="5598268at2759"/>
<dbReference type="GO" id="GO:0001003">
    <property type="term" value="F:RNA polymerase III type 2 promoter sequence-specific DNA binding"/>
    <property type="evidence" value="ECO:0007669"/>
    <property type="project" value="TreeGrafter"/>
</dbReference>
<evidence type="ECO:0000256" key="4">
    <source>
        <dbReference type="ARBA" id="ARBA00023242"/>
    </source>
</evidence>
<dbReference type="GO" id="GO:0000127">
    <property type="term" value="C:transcription factor TFIIIC complex"/>
    <property type="evidence" value="ECO:0007669"/>
    <property type="project" value="InterPro"/>
</dbReference>
<dbReference type="InterPro" id="IPR040454">
    <property type="entry name" value="TF_IIIC_Tfc1/Sfc1"/>
</dbReference>
<dbReference type="PANTHER" id="PTHR13230:SF5">
    <property type="entry name" value="GENERAL TRANSCRIPTION FACTOR 3C POLYPEPTIDE 5"/>
    <property type="match status" value="1"/>
</dbReference>
<keyword evidence="4" id="KW-0539">Nucleus</keyword>
<dbReference type="GeneID" id="34517484"/>